<dbReference type="PIRSF" id="PIRSF006769">
    <property type="entry name" value="RibD"/>
    <property type="match status" value="1"/>
</dbReference>
<gene>
    <name evidence="18" type="ORF">THIAE_03715</name>
</gene>
<keyword evidence="12" id="KW-0511">Multifunctional enzyme</keyword>
<evidence type="ECO:0000256" key="1">
    <source>
        <dbReference type="ARBA" id="ARBA00002151"/>
    </source>
</evidence>
<dbReference type="InterPro" id="IPR024072">
    <property type="entry name" value="DHFR-like_dom_sf"/>
</dbReference>
<keyword evidence="9 13" id="KW-0862">Zinc</keyword>
<comment type="catalytic activity">
    <reaction evidence="13">
        <text>5-amino-6-(5-phospho-D-ribitylamino)uracil + NADP(+) = 5-amino-6-(5-phospho-D-ribosylamino)uracil + NADPH + H(+)</text>
        <dbReference type="Rhea" id="RHEA:17845"/>
        <dbReference type="ChEBI" id="CHEBI:15378"/>
        <dbReference type="ChEBI" id="CHEBI:57783"/>
        <dbReference type="ChEBI" id="CHEBI:58349"/>
        <dbReference type="ChEBI" id="CHEBI:58421"/>
        <dbReference type="ChEBI" id="CHEBI:58453"/>
        <dbReference type="EC" id="1.1.1.193"/>
    </reaction>
</comment>
<dbReference type="SUPFAM" id="SSF53597">
    <property type="entry name" value="Dihydrofolate reductase-like"/>
    <property type="match status" value="1"/>
</dbReference>
<evidence type="ECO:0000256" key="3">
    <source>
        <dbReference type="ARBA" id="ARBA00004910"/>
    </source>
</evidence>
<dbReference type="RefSeq" id="WP_006459212.1">
    <property type="nucleotide sequence ID" value="NZ_CP007030.1"/>
</dbReference>
<dbReference type="EMBL" id="CP007030">
    <property type="protein sequence ID" value="AHF01016.1"/>
    <property type="molecule type" value="Genomic_DNA"/>
</dbReference>
<dbReference type="FunFam" id="3.40.140.10:FF:000025">
    <property type="entry name" value="Riboflavin biosynthesis protein RibD"/>
    <property type="match status" value="1"/>
</dbReference>
<evidence type="ECO:0000256" key="9">
    <source>
        <dbReference type="ARBA" id="ARBA00022833"/>
    </source>
</evidence>
<accession>W0DVV6</accession>
<comment type="pathway">
    <text evidence="2 13">Cofactor biosynthesis; riboflavin biosynthesis; 5-amino-6-(D-ribitylamino)uracil from GTP: step 2/4.</text>
</comment>
<feature type="binding site" evidence="15">
    <location>
        <position position="208"/>
    </location>
    <ligand>
        <name>NADP(+)</name>
        <dbReference type="ChEBI" id="CHEBI:58349"/>
    </ligand>
</feature>
<evidence type="ECO:0000256" key="15">
    <source>
        <dbReference type="PIRSR" id="PIRSR006769-2"/>
    </source>
</evidence>
<dbReference type="NCBIfam" id="TIGR00227">
    <property type="entry name" value="ribD_Cterm"/>
    <property type="match status" value="1"/>
</dbReference>
<dbReference type="GO" id="GO:0009231">
    <property type="term" value="P:riboflavin biosynthetic process"/>
    <property type="evidence" value="ECO:0007669"/>
    <property type="project" value="UniProtKB-UniPathway"/>
</dbReference>
<feature type="binding site" evidence="15">
    <location>
        <position position="192"/>
    </location>
    <ligand>
        <name>substrate</name>
    </ligand>
</feature>
<dbReference type="GO" id="GO:0008703">
    <property type="term" value="F:5-amino-6-(5-phosphoribosylamino)uracil reductase activity"/>
    <property type="evidence" value="ECO:0007669"/>
    <property type="project" value="UniProtKB-EC"/>
</dbReference>
<feature type="binding site" evidence="15">
    <location>
        <position position="162"/>
    </location>
    <ligand>
        <name>NADP(+)</name>
        <dbReference type="ChEBI" id="CHEBI:58349"/>
    </ligand>
</feature>
<evidence type="ECO:0000256" key="5">
    <source>
        <dbReference type="ARBA" id="ARBA00007417"/>
    </source>
</evidence>
<keyword evidence="19" id="KW-1185">Reference proteome</keyword>
<dbReference type="InterPro" id="IPR016193">
    <property type="entry name" value="Cytidine_deaminase-like"/>
</dbReference>
<evidence type="ECO:0000313" key="19">
    <source>
        <dbReference type="Proteomes" id="UP000005380"/>
    </source>
</evidence>
<dbReference type="EC" id="1.1.1.193" evidence="13"/>
<dbReference type="InterPro" id="IPR050765">
    <property type="entry name" value="Riboflavin_Biosynth_HTPR"/>
</dbReference>
<dbReference type="NCBIfam" id="TIGR00326">
    <property type="entry name" value="eubact_ribD"/>
    <property type="match status" value="1"/>
</dbReference>
<dbReference type="InterPro" id="IPR002734">
    <property type="entry name" value="RibDG_C"/>
</dbReference>
<dbReference type="EC" id="3.5.4.26" evidence="13"/>
<dbReference type="AlphaFoldDB" id="W0DVV6"/>
<proteinExistence type="inferred from homology"/>
<feature type="domain" description="CMP/dCMP-type deaminase" evidence="17">
    <location>
        <begin position="9"/>
        <end position="122"/>
    </location>
</feature>
<evidence type="ECO:0000259" key="17">
    <source>
        <dbReference type="PROSITE" id="PS51747"/>
    </source>
</evidence>
<dbReference type="OrthoDB" id="9800865at2"/>
<evidence type="ECO:0000256" key="10">
    <source>
        <dbReference type="ARBA" id="ARBA00022857"/>
    </source>
</evidence>
<dbReference type="InterPro" id="IPR016192">
    <property type="entry name" value="APOBEC/CMP_deaminase_Zn-bd"/>
</dbReference>
<dbReference type="Proteomes" id="UP000005380">
    <property type="component" value="Chromosome"/>
</dbReference>
<evidence type="ECO:0000256" key="12">
    <source>
        <dbReference type="ARBA" id="ARBA00023268"/>
    </source>
</evidence>
<dbReference type="CDD" id="cd01284">
    <property type="entry name" value="Riboflavin_deaminase-reductase"/>
    <property type="match status" value="1"/>
</dbReference>
<dbReference type="eggNOG" id="COG0117">
    <property type="taxonomic scope" value="Bacteria"/>
</dbReference>
<evidence type="ECO:0000256" key="8">
    <source>
        <dbReference type="ARBA" id="ARBA00022801"/>
    </source>
</evidence>
<dbReference type="Gene3D" id="3.40.430.10">
    <property type="entry name" value="Dihydrofolate Reductase, subunit A"/>
    <property type="match status" value="1"/>
</dbReference>
<keyword evidence="10 13" id="KW-0521">NADP</keyword>
<evidence type="ECO:0000313" key="18">
    <source>
        <dbReference type="EMBL" id="AHF01016.1"/>
    </source>
</evidence>
<dbReference type="PANTHER" id="PTHR38011">
    <property type="entry name" value="DIHYDROFOLATE REDUCTASE FAMILY PROTEIN (AFU_ORTHOLOGUE AFUA_8G06820)"/>
    <property type="match status" value="1"/>
</dbReference>
<dbReference type="InterPro" id="IPR011549">
    <property type="entry name" value="RibD_C"/>
</dbReference>
<evidence type="ECO:0000256" key="13">
    <source>
        <dbReference type="PIRNR" id="PIRNR006769"/>
    </source>
</evidence>
<sequence length="386" mass="42043">MSYPIHPSHTDLIWMNRALDLAQLGRVSTRPNPAVGCVIINRGQVVGEGWHQQAGQPHAEVLALRQAAEHAKDATAYVTLEPCSHFGKTPPCCNALIAAGVKRVVIAMTDPNPLVSGRGIAALGEAGIEVTQNVAMARAKALNAGFVMRMQTGRPLVSLKLATSLDAKVALANGESQWITNELARHQGHLLRAQHCAIVTGIDSVIVDDPQLTVRVSDDDLNKQGWSSQRRVEPFKVVLDSHLRLPLTAKLCAQPDKLIVYTTQTALTKQASKYAQLLDLGVKVNVVAQTIHARVELIEVLNHLAAHYQCNNVMIEAGGTLAGAMFNQQLVDEVHWFSAPIVLGPDAQSALNLLPLQHLEQATHFKLQAQQLLGDNFYRRYQCIKA</sequence>
<dbReference type="UniPathway" id="UPA00275">
    <property type="reaction ID" value="UER00401"/>
</dbReference>
<evidence type="ECO:0000256" key="4">
    <source>
        <dbReference type="ARBA" id="ARBA00005259"/>
    </source>
</evidence>
<dbReference type="Pfam" id="PF01872">
    <property type="entry name" value="RibD_C"/>
    <property type="match status" value="1"/>
</dbReference>
<evidence type="ECO:0000256" key="2">
    <source>
        <dbReference type="ARBA" id="ARBA00004882"/>
    </source>
</evidence>
<feature type="binding site" evidence="15">
    <location>
        <position position="316"/>
    </location>
    <ligand>
        <name>substrate</name>
    </ligand>
</feature>
<feature type="binding site" evidence="15">
    <location>
        <position position="176"/>
    </location>
    <ligand>
        <name>substrate</name>
    </ligand>
</feature>
<evidence type="ECO:0000256" key="16">
    <source>
        <dbReference type="PIRSR" id="PIRSR006769-3"/>
    </source>
</evidence>
<keyword evidence="11 13" id="KW-0560">Oxidoreductase</keyword>
<comment type="similarity">
    <text evidence="5 13">In the C-terminal section; belongs to the HTP reductase family.</text>
</comment>
<comment type="catalytic activity">
    <reaction evidence="13">
        <text>2,5-diamino-6-hydroxy-4-(5-phosphoribosylamino)-pyrimidine + H2O + H(+) = 5-amino-6-(5-phospho-D-ribosylamino)uracil + NH4(+)</text>
        <dbReference type="Rhea" id="RHEA:21868"/>
        <dbReference type="ChEBI" id="CHEBI:15377"/>
        <dbReference type="ChEBI" id="CHEBI:15378"/>
        <dbReference type="ChEBI" id="CHEBI:28938"/>
        <dbReference type="ChEBI" id="CHEBI:58453"/>
        <dbReference type="ChEBI" id="CHEBI:58614"/>
        <dbReference type="EC" id="3.5.4.26"/>
    </reaction>
</comment>
<dbReference type="InParanoid" id="W0DVV6"/>
<dbReference type="STRING" id="717772.THIAE_03715"/>
<protein>
    <recommendedName>
        <fullName evidence="13">Riboflavin biosynthesis protein RibD</fullName>
    </recommendedName>
    <domain>
        <recommendedName>
            <fullName evidence="13">Diaminohydroxyphosphoribosylaminopyrimidine deaminase</fullName>
            <shortName evidence="13">DRAP deaminase</shortName>
            <ecNumber evidence="13">3.5.4.26</ecNumber>
        </recommendedName>
        <alternativeName>
            <fullName evidence="13">Riboflavin-specific deaminase</fullName>
        </alternativeName>
    </domain>
    <domain>
        <recommendedName>
            <fullName evidence="13">5-amino-6-(5-phosphoribosylamino)uracil reductase</fullName>
            <ecNumber evidence="13">1.1.1.193</ecNumber>
        </recommendedName>
        <alternativeName>
            <fullName evidence="13">HTP reductase</fullName>
        </alternativeName>
    </domain>
</protein>
<dbReference type="FunCoup" id="W0DVV6">
    <property type="interactions" value="476"/>
</dbReference>
<dbReference type="PROSITE" id="PS51747">
    <property type="entry name" value="CYT_DCMP_DEAMINASES_2"/>
    <property type="match status" value="1"/>
</dbReference>
<comment type="pathway">
    <text evidence="3 13">Cofactor biosynthesis; riboflavin biosynthesis; 5-amino-6-(D-ribitylamino)uracil from GTP: step 3/4.</text>
</comment>
<keyword evidence="8 13" id="KW-0378">Hydrolase</keyword>
<dbReference type="GO" id="GO:0008835">
    <property type="term" value="F:diaminohydroxyphosphoribosylaminopyrimidine deaminase activity"/>
    <property type="evidence" value="ECO:0007669"/>
    <property type="project" value="UniProtKB-EC"/>
</dbReference>
<dbReference type="KEGG" id="tao:THIAE_03715"/>
<comment type="similarity">
    <text evidence="4 13">In the N-terminal section; belongs to the cytidine and deoxycytidylate deaminase family.</text>
</comment>
<dbReference type="Pfam" id="PF00383">
    <property type="entry name" value="dCMP_cyt_deam_1"/>
    <property type="match status" value="1"/>
</dbReference>
<feature type="binding site" evidence="15">
    <location>
        <position position="212"/>
    </location>
    <ligand>
        <name>substrate</name>
    </ligand>
</feature>
<evidence type="ECO:0000256" key="7">
    <source>
        <dbReference type="ARBA" id="ARBA00022723"/>
    </source>
</evidence>
<feature type="binding site" evidence="15">
    <location>
        <position position="215"/>
    </location>
    <ligand>
        <name>substrate</name>
    </ligand>
</feature>
<dbReference type="PANTHER" id="PTHR38011:SF7">
    <property type="entry name" value="2,5-DIAMINO-6-RIBOSYLAMINO-4(3H)-PYRIMIDINONE 5'-PHOSPHATE REDUCTASE"/>
    <property type="match status" value="1"/>
</dbReference>
<keyword evidence="6 13" id="KW-0686">Riboflavin biosynthesis</keyword>
<feature type="binding site" evidence="15">
    <location>
        <position position="178"/>
    </location>
    <ligand>
        <name>NADP(+)</name>
        <dbReference type="ChEBI" id="CHEBI:58349"/>
    </ligand>
</feature>
<comment type="function">
    <text evidence="1 13">Converts 2,5-diamino-6-(ribosylamino)-4(3h)-pyrimidinone 5'-phosphate into 5-amino-6-(ribosylamino)-2,4(1h,3h)-pyrimidinedione 5'-phosphate.</text>
</comment>
<dbReference type="SUPFAM" id="SSF53927">
    <property type="entry name" value="Cytidine deaminase-like"/>
    <property type="match status" value="1"/>
</dbReference>
<dbReference type="PROSITE" id="PS00903">
    <property type="entry name" value="CYT_DCMP_DEAMINASES_1"/>
    <property type="match status" value="1"/>
</dbReference>
<dbReference type="GO" id="GO:0008270">
    <property type="term" value="F:zinc ion binding"/>
    <property type="evidence" value="ECO:0007669"/>
    <property type="project" value="InterPro"/>
</dbReference>
<dbReference type="InterPro" id="IPR002125">
    <property type="entry name" value="CMP_dCMP_dom"/>
</dbReference>
<dbReference type="GO" id="GO:0050661">
    <property type="term" value="F:NADP binding"/>
    <property type="evidence" value="ECO:0007669"/>
    <property type="project" value="InterPro"/>
</dbReference>
<reference evidence="18 19" key="1">
    <citation type="submission" date="2013-12" db="EMBL/GenBank/DDBJ databases">
        <authorList>
            <consortium name="DOE Joint Genome Institute"/>
            <person name="Kappler U."/>
            <person name="Huntemann M."/>
            <person name="Han J."/>
            <person name="Chen A."/>
            <person name="Kyrpides N."/>
            <person name="Mavromatis K."/>
            <person name="Markowitz V."/>
            <person name="Palaniappan K."/>
            <person name="Ivanova N."/>
            <person name="Schaumberg A."/>
            <person name="Pati A."/>
            <person name="Liolios K."/>
            <person name="Nordberg H.P."/>
            <person name="Cantor M.N."/>
            <person name="Hua S.X."/>
            <person name="Woyke T."/>
        </authorList>
    </citation>
    <scope>NUCLEOTIDE SEQUENCE [LARGE SCALE GENOMIC DNA]</scope>
    <source>
        <strain evidence="19">AL2</strain>
    </source>
</reference>
<evidence type="ECO:0000256" key="14">
    <source>
        <dbReference type="PIRSR" id="PIRSR006769-1"/>
    </source>
</evidence>
<dbReference type="eggNOG" id="COG1985">
    <property type="taxonomic scope" value="Bacteria"/>
</dbReference>
<dbReference type="InterPro" id="IPR004794">
    <property type="entry name" value="Eubact_RibD"/>
</dbReference>
<dbReference type="HOGENOM" id="CLU_036590_1_2_6"/>
<dbReference type="Gene3D" id="3.40.140.10">
    <property type="entry name" value="Cytidine Deaminase, domain 2"/>
    <property type="match status" value="1"/>
</dbReference>
<feature type="binding site" evidence="16">
    <location>
        <position position="92"/>
    </location>
    <ligand>
        <name>Zn(2+)</name>
        <dbReference type="ChEBI" id="CHEBI:29105"/>
        <note>catalytic</note>
    </ligand>
</feature>
<organism evidence="18 19">
    <name type="scientific">Thiomicrospira aerophila AL3</name>
    <dbReference type="NCBI Taxonomy" id="717772"/>
    <lineage>
        <taxon>Bacteria</taxon>
        <taxon>Pseudomonadati</taxon>
        <taxon>Pseudomonadota</taxon>
        <taxon>Gammaproteobacteria</taxon>
        <taxon>Thiotrichales</taxon>
        <taxon>Piscirickettsiaceae</taxon>
        <taxon>Thiomicrospira</taxon>
    </lineage>
</organism>
<feature type="binding site" evidence="16">
    <location>
        <position position="58"/>
    </location>
    <ligand>
        <name>Zn(2+)</name>
        <dbReference type="ChEBI" id="CHEBI:29105"/>
        <note>catalytic</note>
    </ligand>
</feature>
<comment type="cofactor">
    <cofactor evidence="13 16">
        <name>Zn(2+)</name>
        <dbReference type="ChEBI" id="CHEBI:29105"/>
    </cofactor>
    <text evidence="13 16">Binds 1 zinc ion.</text>
</comment>
<feature type="binding site" evidence="15">
    <location>
        <position position="241"/>
    </location>
    <ligand>
        <name>NADP(+)</name>
        <dbReference type="ChEBI" id="CHEBI:58349"/>
    </ligand>
</feature>
<feature type="active site" description="Proton donor" evidence="14">
    <location>
        <position position="60"/>
    </location>
</feature>
<evidence type="ECO:0000256" key="6">
    <source>
        <dbReference type="ARBA" id="ARBA00022619"/>
    </source>
</evidence>
<feature type="binding site" evidence="16">
    <location>
        <position position="83"/>
    </location>
    <ligand>
        <name>Zn(2+)</name>
        <dbReference type="ChEBI" id="CHEBI:29105"/>
        <note>catalytic</note>
    </ligand>
</feature>
<keyword evidence="7 13" id="KW-0479">Metal-binding</keyword>
<name>W0DVV6_9GAMM</name>
<evidence type="ECO:0000256" key="11">
    <source>
        <dbReference type="ARBA" id="ARBA00023002"/>
    </source>
</evidence>
<feature type="binding site" evidence="15">
    <location>
        <begin position="318"/>
        <end position="324"/>
    </location>
    <ligand>
        <name>NADP(+)</name>
        <dbReference type="ChEBI" id="CHEBI:58349"/>
    </ligand>
</feature>